<feature type="domain" description="NYN" evidence="1">
    <location>
        <begin position="10"/>
        <end position="147"/>
    </location>
</feature>
<dbReference type="GO" id="GO:0004540">
    <property type="term" value="F:RNA nuclease activity"/>
    <property type="evidence" value="ECO:0007669"/>
    <property type="project" value="InterPro"/>
</dbReference>
<accession>A0A1F5BJZ4</accession>
<organism evidence="2 3">
    <name type="scientific">Candidatus Azambacteria bacterium RIFCSPHIGHO2_02_46_12</name>
    <dbReference type="NCBI Taxonomy" id="1797295"/>
    <lineage>
        <taxon>Bacteria</taxon>
        <taxon>Candidatus Azamiibacteriota</taxon>
    </lineage>
</organism>
<proteinExistence type="predicted"/>
<dbReference type="AlphaFoldDB" id="A0A1F5BJZ4"/>
<name>A0A1F5BJZ4_9BACT</name>
<evidence type="ECO:0000259" key="1">
    <source>
        <dbReference type="Pfam" id="PF01936"/>
    </source>
</evidence>
<evidence type="ECO:0000313" key="2">
    <source>
        <dbReference type="EMBL" id="OGD30935.1"/>
    </source>
</evidence>
<gene>
    <name evidence="2" type="ORF">A2W60_01335</name>
</gene>
<comment type="caution">
    <text evidence="2">The sequence shown here is derived from an EMBL/GenBank/DDBJ whole genome shotgun (WGS) entry which is preliminary data.</text>
</comment>
<dbReference type="Proteomes" id="UP000179184">
    <property type="component" value="Unassembled WGS sequence"/>
</dbReference>
<dbReference type="PANTHER" id="PTHR35458:SF2">
    <property type="entry name" value="SLR0755 PROTEIN"/>
    <property type="match status" value="1"/>
</dbReference>
<protein>
    <recommendedName>
        <fullName evidence="1">NYN domain-containing protein</fullName>
    </recommendedName>
</protein>
<dbReference type="InterPro" id="IPR047140">
    <property type="entry name" value="LabA"/>
</dbReference>
<dbReference type="Gene3D" id="3.40.50.1010">
    <property type="entry name" value="5'-nuclease"/>
    <property type="match status" value="1"/>
</dbReference>
<dbReference type="EMBL" id="MEYN01000009">
    <property type="protein sequence ID" value="OGD30935.1"/>
    <property type="molecule type" value="Genomic_DNA"/>
</dbReference>
<sequence length="169" mass="19857">MQTLENNYAFIDSQNVNLGIQNLGWKLDWERFRVYLKEKYFISTAYLFIGYIQENQDLYASLQKAGYILIFKPVIPNENGEVKGNVDADLVLQTMIDFQNYDKAVIVTSDGDFYSLVKYLYERNKLKMIMSPYVKTCSKLLKKSAKEKIVFMDNLKSKLEYKYKRKSTA</sequence>
<dbReference type="Pfam" id="PF01936">
    <property type="entry name" value="NYN"/>
    <property type="match status" value="1"/>
</dbReference>
<reference evidence="2 3" key="1">
    <citation type="journal article" date="2016" name="Nat. Commun.">
        <title>Thousands of microbial genomes shed light on interconnected biogeochemical processes in an aquifer system.</title>
        <authorList>
            <person name="Anantharaman K."/>
            <person name="Brown C.T."/>
            <person name="Hug L.A."/>
            <person name="Sharon I."/>
            <person name="Castelle C.J."/>
            <person name="Probst A.J."/>
            <person name="Thomas B.C."/>
            <person name="Singh A."/>
            <person name="Wilkins M.J."/>
            <person name="Karaoz U."/>
            <person name="Brodie E.L."/>
            <person name="Williams K.H."/>
            <person name="Hubbard S.S."/>
            <person name="Banfield J.F."/>
        </authorList>
    </citation>
    <scope>NUCLEOTIDE SEQUENCE [LARGE SCALE GENOMIC DNA]</scope>
</reference>
<dbReference type="PANTHER" id="PTHR35458">
    <property type="entry name" value="SLR0755 PROTEIN"/>
    <property type="match status" value="1"/>
</dbReference>
<dbReference type="InterPro" id="IPR021139">
    <property type="entry name" value="NYN"/>
</dbReference>
<evidence type="ECO:0000313" key="3">
    <source>
        <dbReference type="Proteomes" id="UP000179184"/>
    </source>
</evidence>